<keyword evidence="8 11" id="KW-0378">Hydrolase</keyword>
<keyword evidence="5" id="KW-0677">Repeat</keyword>
<evidence type="ECO:0000256" key="12">
    <source>
        <dbReference type="PIRSR" id="PIRSR016308-1"/>
    </source>
</evidence>
<dbReference type="EC" id="3.4.19.12" evidence="11 15"/>
<proteinExistence type="inferred from homology"/>
<evidence type="ECO:0000313" key="20">
    <source>
        <dbReference type="EMBL" id="KAK2078802.1"/>
    </source>
</evidence>
<feature type="compositionally biased region" description="Low complexity" evidence="16">
    <location>
        <begin position="616"/>
        <end position="636"/>
    </location>
</feature>
<feature type="active site" description="Proton acceptor" evidence="12">
    <location>
        <position position="791"/>
    </location>
</feature>
<evidence type="ECO:0000256" key="14">
    <source>
        <dbReference type="PROSITE-ProRule" id="PRU00502"/>
    </source>
</evidence>
<evidence type="ECO:0000259" key="19">
    <source>
        <dbReference type="PROSITE" id="PS50271"/>
    </source>
</evidence>
<dbReference type="InterPro" id="IPR009060">
    <property type="entry name" value="UBA-like_sf"/>
</dbReference>
<dbReference type="GO" id="GO:0005634">
    <property type="term" value="C:nucleus"/>
    <property type="evidence" value="ECO:0007669"/>
    <property type="project" value="TreeGrafter"/>
</dbReference>
<feature type="domain" description="UBA" evidence="17">
    <location>
        <begin position="697"/>
        <end position="737"/>
    </location>
</feature>
<dbReference type="InterPro" id="IPR015940">
    <property type="entry name" value="UBA"/>
</dbReference>
<keyword evidence="21" id="KW-1185">Reference proteome</keyword>
<dbReference type="GO" id="GO:0016579">
    <property type="term" value="P:protein deubiquitination"/>
    <property type="evidence" value="ECO:0007669"/>
    <property type="project" value="InterPro"/>
</dbReference>
<evidence type="ECO:0000256" key="7">
    <source>
        <dbReference type="ARBA" id="ARBA00022786"/>
    </source>
</evidence>
<dbReference type="GO" id="GO:0004843">
    <property type="term" value="F:cysteine-type deubiquitinase activity"/>
    <property type="evidence" value="ECO:0007669"/>
    <property type="project" value="UniProtKB-UniRule"/>
</dbReference>
<reference evidence="20" key="1">
    <citation type="submission" date="2021-01" db="EMBL/GenBank/DDBJ databases">
        <authorList>
            <person name="Eckstrom K.M.E."/>
        </authorList>
    </citation>
    <scope>NUCLEOTIDE SEQUENCE</scope>
    <source>
        <strain evidence="20">UVCC 0001</strain>
    </source>
</reference>
<dbReference type="GO" id="GO:0005829">
    <property type="term" value="C:cytosol"/>
    <property type="evidence" value="ECO:0007669"/>
    <property type="project" value="TreeGrafter"/>
</dbReference>
<dbReference type="FunFam" id="3.30.40.10:FF:000396">
    <property type="entry name" value="Ubiquitin carboxyl-terminal hydrolase"/>
    <property type="match status" value="1"/>
</dbReference>
<feature type="region of interest" description="Disordered" evidence="16">
    <location>
        <begin position="613"/>
        <end position="636"/>
    </location>
</feature>
<evidence type="ECO:0000256" key="15">
    <source>
        <dbReference type="RuleBase" id="RU366025"/>
    </source>
</evidence>
<dbReference type="InterPro" id="IPR001394">
    <property type="entry name" value="Peptidase_C19_UCH"/>
</dbReference>
<evidence type="ECO:0000256" key="1">
    <source>
        <dbReference type="ARBA" id="ARBA00000707"/>
    </source>
</evidence>
<dbReference type="PROSITE" id="PS00972">
    <property type="entry name" value="USP_1"/>
    <property type="match status" value="1"/>
</dbReference>
<feature type="region of interest" description="Disordered" evidence="16">
    <location>
        <begin position="508"/>
        <end position="536"/>
    </location>
</feature>
<dbReference type="Pfam" id="PF00443">
    <property type="entry name" value="UCH"/>
    <property type="match status" value="1"/>
</dbReference>
<evidence type="ECO:0000256" key="13">
    <source>
        <dbReference type="PIRSR" id="PIRSR016308-3"/>
    </source>
</evidence>
<keyword evidence="7 11" id="KW-0833">Ubl conjugation pathway</keyword>
<feature type="domain" description="UBA" evidence="17">
    <location>
        <begin position="635"/>
        <end position="676"/>
    </location>
</feature>
<evidence type="ECO:0000259" key="18">
    <source>
        <dbReference type="PROSITE" id="PS50235"/>
    </source>
</evidence>
<feature type="domain" description="USP" evidence="18">
    <location>
        <begin position="320"/>
        <end position="829"/>
    </location>
</feature>
<dbReference type="SUPFAM" id="SSF54001">
    <property type="entry name" value="Cysteine proteinases"/>
    <property type="match status" value="1"/>
</dbReference>
<evidence type="ECO:0000313" key="21">
    <source>
        <dbReference type="Proteomes" id="UP001255856"/>
    </source>
</evidence>
<comment type="similarity">
    <text evidence="2 11 15">Belongs to the peptidase C19 family.</text>
</comment>
<dbReference type="InterPro" id="IPR050164">
    <property type="entry name" value="Peptidase_C19"/>
</dbReference>
<dbReference type="PIRSF" id="PIRSF016308">
    <property type="entry name" value="UBP"/>
    <property type="match status" value="1"/>
</dbReference>
<dbReference type="SMART" id="SM00290">
    <property type="entry name" value="ZnF_UBP"/>
    <property type="match status" value="1"/>
</dbReference>
<evidence type="ECO:0000256" key="2">
    <source>
        <dbReference type="ARBA" id="ARBA00009085"/>
    </source>
</evidence>
<dbReference type="InterPro" id="IPR001607">
    <property type="entry name" value="Znf_UBP"/>
</dbReference>
<dbReference type="Gene3D" id="3.90.70.10">
    <property type="entry name" value="Cysteine proteinases"/>
    <property type="match status" value="1"/>
</dbReference>
<protein>
    <recommendedName>
        <fullName evidence="11 15">Ubiquitin carboxyl-terminal hydrolase</fullName>
        <ecNumber evidence="11 15">3.4.19.12</ecNumber>
    </recommendedName>
</protein>
<name>A0AAD9IM78_PROWI</name>
<dbReference type="PROSITE" id="PS50271">
    <property type="entry name" value="ZF_UBP"/>
    <property type="match status" value="1"/>
</dbReference>
<evidence type="ECO:0000256" key="10">
    <source>
        <dbReference type="ARBA" id="ARBA00022833"/>
    </source>
</evidence>
<comment type="caution">
    <text evidence="20">The sequence shown here is derived from an EMBL/GenBank/DDBJ whole genome shotgun (WGS) entry which is preliminary data.</text>
</comment>
<dbReference type="Proteomes" id="UP001255856">
    <property type="component" value="Unassembled WGS sequence"/>
</dbReference>
<feature type="active site" description="Nucleophile" evidence="12">
    <location>
        <position position="329"/>
    </location>
</feature>
<dbReference type="InterPro" id="IPR028889">
    <property type="entry name" value="USP"/>
</dbReference>
<evidence type="ECO:0000256" key="5">
    <source>
        <dbReference type="ARBA" id="ARBA00022737"/>
    </source>
</evidence>
<dbReference type="SMART" id="SM00165">
    <property type="entry name" value="UBA"/>
    <property type="match status" value="2"/>
</dbReference>
<dbReference type="Gene3D" id="1.10.8.10">
    <property type="entry name" value="DNA helicase RuvA subunit, C-terminal domain"/>
    <property type="match status" value="2"/>
</dbReference>
<feature type="domain" description="UBP-type" evidence="19">
    <location>
        <begin position="164"/>
        <end position="278"/>
    </location>
</feature>
<dbReference type="InterPro" id="IPR018200">
    <property type="entry name" value="USP_CS"/>
</dbReference>
<comment type="catalytic activity">
    <reaction evidence="1 11 15">
        <text>Thiol-dependent hydrolysis of ester, thioester, amide, peptide and isopeptide bonds formed by the C-terminal Gly of ubiquitin (a 76-residue protein attached to proteins as an intracellular targeting signal).</text>
        <dbReference type="EC" id="3.4.19.12"/>
    </reaction>
</comment>
<keyword evidence="3 11" id="KW-0645">Protease</keyword>
<dbReference type="Pfam" id="PF02148">
    <property type="entry name" value="zf-UBP"/>
    <property type="match status" value="1"/>
</dbReference>
<dbReference type="Gene3D" id="3.30.40.10">
    <property type="entry name" value="Zinc/RING finger domain, C3HC4 (zinc finger)"/>
    <property type="match status" value="2"/>
</dbReference>
<dbReference type="Pfam" id="PF17807">
    <property type="entry name" value="zf-UBP_var"/>
    <property type="match status" value="1"/>
</dbReference>
<dbReference type="InterPro" id="IPR038765">
    <property type="entry name" value="Papain-like_cys_pep_sf"/>
</dbReference>
<feature type="compositionally biased region" description="Low complexity" evidence="16">
    <location>
        <begin position="755"/>
        <end position="771"/>
    </location>
</feature>
<dbReference type="PROSITE" id="PS00973">
    <property type="entry name" value="USP_2"/>
    <property type="match status" value="1"/>
</dbReference>
<comment type="function">
    <text evidence="15">Recognizes and hydrolyzes the peptide bond at the C-terminal Gly of ubiquitin. Involved in the processing of poly-ubiquitin precursors as well as that of ubiquitinated proteins.</text>
</comment>
<dbReference type="PROSITE" id="PS50235">
    <property type="entry name" value="USP_3"/>
    <property type="match status" value="1"/>
</dbReference>
<dbReference type="InterPro" id="IPR016652">
    <property type="entry name" value="Ubiquitinyl_hydrolase"/>
</dbReference>
<keyword evidence="4 11" id="KW-0479">Metal-binding</keyword>
<organism evidence="20 21">
    <name type="scientific">Prototheca wickerhamii</name>
    <dbReference type="NCBI Taxonomy" id="3111"/>
    <lineage>
        <taxon>Eukaryota</taxon>
        <taxon>Viridiplantae</taxon>
        <taxon>Chlorophyta</taxon>
        <taxon>core chlorophytes</taxon>
        <taxon>Trebouxiophyceae</taxon>
        <taxon>Chlorellales</taxon>
        <taxon>Chlorellaceae</taxon>
        <taxon>Prototheca</taxon>
    </lineage>
</organism>
<evidence type="ECO:0000256" key="6">
    <source>
        <dbReference type="ARBA" id="ARBA00022771"/>
    </source>
</evidence>
<keyword evidence="6 14" id="KW-0863">Zinc-finger</keyword>
<dbReference type="FunFam" id="1.10.8.10:FF:000086">
    <property type="entry name" value="Ubiquitin carboxyl-terminal hydrolase"/>
    <property type="match status" value="1"/>
</dbReference>
<keyword evidence="9 11" id="KW-0788">Thiol protease</keyword>
<dbReference type="PANTHER" id="PTHR24006:SF664">
    <property type="entry name" value="UBIQUITIN CARBOXYL-TERMINAL HYDROLASE"/>
    <property type="match status" value="1"/>
</dbReference>
<dbReference type="Pfam" id="PF00627">
    <property type="entry name" value="UBA"/>
    <property type="match status" value="2"/>
</dbReference>
<gene>
    <name evidence="20" type="ORF">QBZ16_003642</name>
</gene>
<dbReference type="PROSITE" id="PS50030">
    <property type="entry name" value="UBA"/>
    <property type="match status" value="2"/>
</dbReference>
<feature type="region of interest" description="Disordered" evidence="16">
    <location>
        <begin position="746"/>
        <end position="771"/>
    </location>
</feature>
<keyword evidence="10 11" id="KW-0862">Zinc</keyword>
<evidence type="ECO:0000256" key="8">
    <source>
        <dbReference type="ARBA" id="ARBA00022801"/>
    </source>
</evidence>
<accession>A0AAD9IM78</accession>
<dbReference type="InterPro" id="IPR041432">
    <property type="entry name" value="UBP13_Znf-UBP_var"/>
</dbReference>
<evidence type="ECO:0000256" key="4">
    <source>
        <dbReference type="ARBA" id="ARBA00022723"/>
    </source>
</evidence>
<dbReference type="SUPFAM" id="SSF46934">
    <property type="entry name" value="UBA-like"/>
    <property type="match status" value="1"/>
</dbReference>
<feature type="region of interest" description="Disordered" evidence="16">
    <location>
        <begin position="79"/>
        <end position="100"/>
    </location>
</feature>
<dbReference type="InterPro" id="IPR013083">
    <property type="entry name" value="Znf_RING/FYVE/PHD"/>
</dbReference>
<sequence>MDADILDLVRSCLGQVRVPAHTDKVYKDECGFSFATPVSRGGLYINLSTFQAYSANWVELDHRRTGQVLYLHEQWTKVPKEEPKEGKPAPTELALGTEGGFSDPAAPAYDTITESAVVLVPAGVRVPLPCPELPELILQSVAAIQSHDSAKHEAEVASWTEERRVSRYAQGLEQLPATRRIPTDPAEWRCDETGTTENLWLNLSTGFIGSGRPHWDGTGGNGAALRHFEATGRRYPLAVKLGTITPAGADVYSYAPDEDDMVLDPLLAEHLAHWGINIQHMQKTEATMTELQIQKNLEHEFDRMTEAGADLEPLTGPGYIGLKNLGNSCYMNSTLQALWALPELEARYLPDPARSFEAAPRDVPGDVLTQWTKVGSALVQGGTPPDEIAGQEDPAPPKAVTPAIFKTLIGRGHPEFSTQRQQARDAEEFLVHLLDALLKAERRAASGQLPGADAAPAPRDLFEFELEDRIQCTVSGRVSYKRSKALVLGLNVPRELALAAGAVDTSKRQRVEEGDAVEPGQAGAREAAKDPTPEIPPEACLDAFFGEQRVEGVYSAAIQDNAPATKQTAVATFPRYLAVQLRRYYVAEDWTSRKLEVAVPMPDALDLERFRGRGLQPGEEPQPEAGGDAGPGPAAIDEGQVSQLVDMGFGPHAARRAVTAAAGAGPEAAMAWLLEHLEDPGIHDPLPISAQAGAADSADAASLEALTSMGFTPAAACKALAATAGDVERAADWLFSRMDDLAALEEGEEEGGAGAEAPSAPPADASPSDGPGRYELVGFVSHMGANTSCGHYVAHVRKNGRWVLFNDEKVAASHAPPKELGYLYFYRRVGA</sequence>
<dbReference type="GO" id="GO:0006508">
    <property type="term" value="P:proteolysis"/>
    <property type="evidence" value="ECO:0007669"/>
    <property type="project" value="UniProtKB-KW"/>
</dbReference>
<evidence type="ECO:0000259" key="17">
    <source>
        <dbReference type="PROSITE" id="PS50030"/>
    </source>
</evidence>
<feature type="binding site" evidence="13">
    <location>
        <position position="190"/>
    </location>
    <ligand>
        <name>Zn(2+)</name>
        <dbReference type="ChEBI" id="CHEBI:29105"/>
    </ligand>
</feature>
<dbReference type="AlphaFoldDB" id="A0AAD9IM78"/>
<evidence type="ECO:0000256" key="11">
    <source>
        <dbReference type="PIRNR" id="PIRNR016308"/>
    </source>
</evidence>
<evidence type="ECO:0000256" key="16">
    <source>
        <dbReference type="SAM" id="MobiDB-lite"/>
    </source>
</evidence>
<dbReference type="SUPFAM" id="SSF57850">
    <property type="entry name" value="RING/U-box"/>
    <property type="match status" value="1"/>
</dbReference>
<dbReference type="EMBL" id="JASFZW010000004">
    <property type="protein sequence ID" value="KAK2078802.1"/>
    <property type="molecule type" value="Genomic_DNA"/>
</dbReference>
<dbReference type="GO" id="GO:0008270">
    <property type="term" value="F:zinc ion binding"/>
    <property type="evidence" value="ECO:0007669"/>
    <property type="project" value="UniProtKB-UniRule"/>
</dbReference>
<dbReference type="PANTHER" id="PTHR24006">
    <property type="entry name" value="UBIQUITIN CARBOXYL-TERMINAL HYDROLASE"/>
    <property type="match status" value="1"/>
</dbReference>
<evidence type="ECO:0000256" key="3">
    <source>
        <dbReference type="ARBA" id="ARBA00022670"/>
    </source>
</evidence>
<evidence type="ECO:0000256" key="9">
    <source>
        <dbReference type="ARBA" id="ARBA00022807"/>
    </source>
</evidence>